<evidence type="ECO:0000313" key="2">
    <source>
        <dbReference type="Proteomes" id="UP000663792"/>
    </source>
</evidence>
<comment type="caution">
    <text evidence="1">The sequence shown here is derived from an EMBL/GenBank/DDBJ whole genome shotgun (WGS) entry which is preliminary data.</text>
</comment>
<proteinExistence type="predicted"/>
<protein>
    <submittedName>
        <fullName evidence="1">Uncharacterized protein</fullName>
    </submittedName>
</protein>
<accession>A0A938YA20</accession>
<evidence type="ECO:0000313" key="1">
    <source>
        <dbReference type="EMBL" id="MBM9466742.1"/>
    </source>
</evidence>
<reference evidence="1" key="1">
    <citation type="submission" date="2021-01" db="EMBL/GenBank/DDBJ databases">
        <title>YIM 132084 draft genome.</title>
        <authorList>
            <person name="An D."/>
        </authorList>
    </citation>
    <scope>NUCLEOTIDE SEQUENCE</scope>
    <source>
        <strain evidence="1">YIM 132084</strain>
    </source>
</reference>
<dbReference type="AlphaFoldDB" id="A0A938YA20"/>
<dbReference type="RefSeq" id="WP_205259709.1">
    <property type="nucleotide sequence ID" value="NZ_JAERWK010000008.1"/>
</dbReference>
<organism evidence="1 2">
    <name type="scientific">Nakamurella leprariae</name>
    <dbReference type="NCBI Taxonomy" id="2803911"/>
    <lineage>
        <taxon>Bacteria</taxon>
        <taxon>Bacillati</taxon>
        <taxon>Actinomycetota</taxon>
        <taxon>Actinomycetes</taxon>
        <taxon>Nakamurellales</taxon>
        <taxon>Nakamurellaceae</taxon>
        <taxon>Nakamurella</taxon>
    </lineage>
</organism>
<dbReference type="EMBL" id="JAERWK010000008">
    <property type="protein sequence ID" value="MBM9466742.1"/>
    <property type="molecule type" value="Genomic_DNA"/>
</dbReference>
<dbReference type="Proteomes" id="UP000663792">
    <property type="component" value="Unassembled WGS sequence"/>
</dbReference>
<keyword evidence="2" id="KW-1185">Reference proteome</keyword>
<name>A0A938YA20_9ACTN</name>
<gene>
    <name evidence="1" type="ORF">JL106_05525</name>
</gene>
<sequence length="94" mass="10076">MDATHRIDVEQAMGVQSGDCLWPPVPFDDASPYECCEAVWSALGQAVTPAMLASLDDQDVTRLAAAVGQWFEVDTPSLAQVRTAGAQTLARWPA</sequence>